<dbReference type="Proteomes" id="UP001576780">
    <property type="component" value="Unassembled WGS sequence"/>
</dbReference>
<organism evidence="1 2">
    <name type="scientific">Floridaenema evergladense BLCC-F167</name>
    <dbReference type="NCBI Taxonomy" id="3153639"/>
    <lineage>
        <taxon>Bacteria</taxon>
        <taxon>Bacillati</taxon>
        <taxon>Cyanobacteriota</taxon>
        <taxon>Cyanophyceae</taxon>
        <taxon>Oscillatoriophycideae</taxon>
        <taxon>Aerosakkonematales</taxon>
        <taxon>Aerosakkonemataceae</taxon>
        <taxon>Floridanema</taxon>
        <taxon>Floridanema evergladense</taxon>
    </lineage>
</organism>
<accession>A0ABV4WQP7</accession>
<sequence>MKEYQFHDEYTLAEKAEELAKKALELGIIPSFVMRCFPDSRQFYIPNEQEGEPLTPERAYLHLKKMIESNQSAFSERK</sequence>
<comment type="caution">
    <text evidence="1">The sequence shown here is derived from an EMBL/GenBank/DDBJ whole genome shotgun (WGS) entry which is preliminary data.</text>
</comment>
<reference evidence="1 2" key="1">
    <citation type="submission" date="2024-09" db="EMBL/GenBank/DDBJ databases">
        <title>Floridaenema gen nov. (Aerosakkonemataceae, Aerosakkonematales ord. nov., Cyanobacteria) from benthic tropical and subtropical fresh waters, with the description of four new species.</title>
        <authorList>
            <person name="Moretto J.A."/>
            <person name="Berthold D.E."/>
            <person name="Lefler F.W."/>
            <person name="Huang I.-S."/>
            <person name="Laughinghouse H. IV."/>
        </authorList>
    </citation>
    <scope>NUCLEOTIDE SEQUENCE [LARGE SCALE GENOMIC DNA]</scope>
    <source>
        <strain evidence="1 2">BLCC-F167</strain>
    </source>
</reference>
<evidence type="ECO:0000313" key="2">
    <source>
        <dbReference type="Proteomes" id="UP001576780"/>
    </source>
</evidence>
<dbReference type="RefSeq" id="WP_413279753.1">
    <property type="nucleotide sequence ID" value="NZ_JBHFNT010000210.1"/>
</dbReference>
<keyword evidence="2" id="KW-1185">Reference proteome</keyword>
<name>A0ABV4WQP7_9CYAN</name>
<dbReference type="EMBL" id="JBHFNT010000210">
    <property type="protein sequence ID" value="MFB2837402.1"/>
    <property type="molecule type" value="Genomic_DNA"/>
</dbReference>
<evidence type="ECO:0000313" key="1">
    <source>
        <dbReference type="EMBL" id="MFB2837402.1"/>
    </source>
</evidence>
<proteinExistence type="predicted"/>
<protein>
    <submittedName>
        <fullName evidence="1">Uncharacterized protein</fullName>
    </submittedName>
</protein>
<gene>
    <name evidence="1" type="ORF">ACE1CA_22985</name>
</gene>